<comment type="subcellular location">
    <subcellularLocation>
        <location evidence="1">Cell membrane</location>
        <topology evidence="1">Single-pass type I membrane protein</topology>
    </subcellularLocation>
</comment>
<keyword evidence="2" id="KW-1003">Cell membrane</keyword>
<dbReference type="GO" id="GO:0042102">
    <property type="term" value="P:positive regulation of T cell proliferation"/>
    <property type="evidence" value="ECO:0007669"/>
    <property type="project" value="TreeGrafter"/>
</dbReference>
<evidence type="ECO:0000313" key="11">
    <source>
        <dbReference type="Ensembl" id="ENSSTUP00000065263.1"/>
    </source>
</evidence>
<dbReference type="GO" id="GO:0006955">
    <property type="term" value="P:immune response"/>
    <property type="evidence" value="ECO:0007669"/>
    <property type="project" value="TreeGrafter"/>
</dbReference>
<keyword evidence="8" id="KW-0675">Receptor</keyword>
<keyword evidence="7" id="KW-1015">Disulfide bond</keyword>
<dbReference type="InterPro" id="IPR013783">
    <property type="entry name" value="Ig-like_fold"/>
</dbReference>
<dbReference type="Ensembl" id="ENSSTUT00000075551.1">
    <property type="protein sequence ID" value="ENSSTUP00000071172.1"/>
    <property type="gene ID" value="ENSSTUG00000031143.1"/>
</dbReference>
<evidence type="ECO:0008006" key="13">
    <source>
        <dbReference type="Google" id="ProtNLM"/>
    </source>
</evidence>
<evidence type="ECO:0000256" key="1">
    <source>
        <dbReference type="ARBA" id="ARBA00004251"/>
    </source>
</evidence>
<dbReference type="GO" id="GO:0009897">
    <property type="term" value="C:external side of plasma membrane"/>
    <property type="evidence" value="ECO:0007669"/>
    <property type="project" value="TreeGrafter"/>
</dbReference>
<evidence type="ECO:0000256" key="7">
    <source>
        <dbReference type="ARBA" id="ARBA00023157"/>
    </source>
</evidence>
<proteinExistence type="predicted"/>
<dbReference type="Gene3D" id="2.60.40.10">
    <property type="entry name" value="Immunoglobulins"/>
    <property type="match status" value="1"/>
</dbReference>
<sequence length="173" mass="19778">MCLFHKLPFIYYVFIPQVTMYILLNVPHVKYLAENHGNVTMEWRLTANKDIYSDSVIHCSYMDSKPLKDLYSLVKGVEGPQHQGYRGRVQLRREGLREGRIELHISNLGPRDSCTYQCAVFLSEKEGHQTCSLTVRAPYSDIQKHIRSLTSTADLTCDTEGLSCSHGDNQDHS</sequence>
<dbReference type="PANTHER" id="PTHR25466">
    <property type="entry name" value="T-LYMPHOCYTE ACTIVATION ANTIGEN"/>
    <property type="match status" value="1"/>
</dbReference>
<dbReference type="Proteomes" id="UP000472277">
    <property type="component" value="Unassembled WGS sequence"/>
</dbReference>
<dbReference type="GO" id="GO:0031295">
    <property type="term" value="P:T cell costimulation"/>
    <property type="evidence" value="ECO:0007669"/>
    <property type="project" value="TreeGrafter"/>
</dbReference>
<keyword evidence="9" id="KW-0325">Glycoprotein</keyword>
<evidence type="ECO:0000313" key="12">
    <source>
        <dbReference type="Proteomes" id="UP000472277"/>
    </source>
</evidence>
<keyword evidence="3" id="KW-0812">Transmembrane</keyword>
<keyword evidence="4" id="KW-0732">Signal</keyword>
<evidence type="ECO:0000256" key="10">
    <source>
        <dbReference type="ARBA" id="ARBA00023319"/>
    </source>
</evidence>
<dbReference type="InterPro" id="IPR051713">
    <property type="entry name" value="T-cell_Activation_Regulation"/>
</dbReference>
<dbReference type="GO" id="GO:0071222">
    <property type="term" value="P:cellular response to lipopolysaccharide"/>
    <property type="evidence" value="ECO:0007669"/>
    <property type="project" value="TreeGrafter"/>
</dbReference>
<accession>A0A674B1E9</accession>
<dbReference type="GO" id="GO:0007166">
    <property type="term" value="P:cell surface receptor signaling pathway"/>
    <property type="evidence" value="ECO:0007669"/>
    <property type="project" value="TreeGrafter"/>
</dbReference>
<dbReference type="AlphaFoldDB" id="A0A674B1E9"/>
<evidence type="ECO:0000256" key="4">
    <source>
        <dbReference type="ARBA" id="ARBA00022729"/>
    </source>
</evidence>
<organism evidence="11 12">
    <name type="scientific">Salmo trutta</name>
    <name type="common">Brown trout</name>
    <dbReference type="NCBI Taxonomy" id="8032"/>
    <lineage>
        <taxon>Eukaryota</taxon>
        <taxon>Metazoa</taxon>
        <taxon>Chordata</taxon>
        <taxon>Craniata</taxon>
        <taxon>Vertebrata</taxon>
        <taxon>Euteleostomi</taxon>
        <taxon>Actinopterygii</taxon>
        <taxon>Neopterygii</taxon>
        <taxon>Teleostei</taxon>
        <taxon>Protacanthopterygii</taxon>
        <taxon>Salmoniformes</taxon>
        <taxon>Salmonidae</taxon>
        <taxon>Salmoninae</taxon>
        <taxon>Salmo</taxon>
    </lineage>
</organism>
<evidence type="ECO:0000256" key="8">
    <source>
        <dbReference type="ARBA" id="ARBA00023170"/>
    </source>
</evidence>
<dbReference type="PANTHER" id="PTHR25466:SF3">
    <property type="entry name" value="PROGRAMMED CELL DEATH 1 LIGAND 1"/>
    <property type="match status" value="1"/>
</dbReference>
<evidence type="ECO:0000256" key="2">
    <source>
        <dbReference type="ARBA" id="ARBA00022475"/>
    </source>
</evidence>
<evidence type="ECO:0000256" key="9">
    <source>
        <dbReference type="ARBA" id="ARBA00023180"/>
    </source>
</evidence>
<dbReference type="GO" id="GO:0042130">
    <property type="term" value="P:negative regulation of T cell proliferation"/>
    <property type="evidence" value="ECO:0007669"/>
    <property type="project" value="TreeGrafter"/>
</dbReference>
<dbReference type="OMA" id="EPENICI"/>
<protein>
    <recommendedName>
        <fullName evidence="13">Immunoglobulin V-set domain-containing protein</fullName>
    </recommendedName>
</protein>
<evidence type="ECO:0000256" key="5">
    <source>
        <dbReference type="ARBA" id="ARBA00022989"/>
    </source>
</evidence>
<dbReference type="InterPro" id="IPR036179">
    <property type="entry name" value="Ig-like_dom_sf"/>
</dbReference>
<dbReference type="GeneTree" id="ENSGT01150000287544"/>
<keyword evidence="5" id="KW-1133">Transmembrane helix</keyword>
<dbReference type="Ensembl" id="ENSSTUT00000069067.1">
    <property type="protein sequence ID" value="ENSSTUP00000065263.1"/>
    <property type="gene ID" value="ENSSTUG00000028428.1"/>
</dbReference>
<keyword evidence="6" id="KW-0472">Membrane</keyword>
<name>A0A674B1E9_SALTR</name>
<keyword evidence="10" id="KW-0393">Immunoglobulin domain</keyword>
<evidence type="ECO:0000256" key="3">
    <source>
        <dbReference type="ARBA" id="ARBA00022692"/>
    </source>
</evidence>
<keyword evidence="12" id="KW-1185">Reference proteome</keyword>
<evidence type="ECO:0000256" key="6">
    <source>
        <dbReference type="ARBA" id="ARBA00023136"/>
    </source>
</evidence>
<dbReference type="SUPFAM" id="SSF48726">
    <property type="entry name" value="Immunoglobulin"/>
    <property type="match status" value="1"/>
</dbReference>
<reference evidence="11" key="1">
    <citation type="submission" date="2025-05" db="UniProtKB">
        <authorList>
            <consortium name="Ensembl"/>
        </authorList>
    </citation>
    <scope>IDENTIFICATION</scope>
</reference>